<dbReference type="GO" id="GO:0022857">
    <property type="term" value="F:transmembrane transporter activity"/>
    <property type="evidence" value="ECO:0007669"/>
    <property type="project" value="InterPro"/>
</dbReference>
<evidence type="ECO:0000313" key="10">
    <source>
        <dbReference type="Proteomes" id="UP000318102"/>
    </source>
</evidence>
<keyword evidence="4" id="KW-1003">Cell membrane</keyword>
<keyword evidence="10" id="KW-1185">Reference proteome</keyword>
<comment type="subcellular location">
    <subcellularLocation>
        <location evidence="1">Cell membrane</location>
        <topology evidence="1">Multi-pass membrane protein</topology>
    </subcellularLocation>
</comment>
<keyword evidence="3" id="KW-0813">Transport</keyword>
<dbReference type="PANTHER" id="PTHR30472:SF1">
    <property type="entry name" value="FE(3+) DICITRATE TRANSPORT SYSTEM PERMEASE PROTEIN FECC-RELATED"/>
    <property type="match status" value="1"/>
</dbReference>
<protein>
    <submittedName>
        <fullName evidence="9">Iron ABC transporter permease</fullName>
    </submittedName>
</protein>
<comment type="caution">
    <text evidence="9">The sequence shown here is derived from an EMBL/GenBank/DDBJ whole genome shotgun (WGS) entry which is preliminary data.</text>
</comment>
<dbReference type="Proteomes" id="UP000318102">
    <property type="component" value="Unassembled WGS sequence"/>
</dbReference>
<evidence type="ECO:0000256" key="8">
    <source>
        <dbReference type="SAM" id="Phobius"/>
    </source>
</evidence>
<dbReference type="CDD" id="cd06550">
    <property type="entry name" value="TM_ABC_iron-siderophores_like"/>
    <property type="match status" value="1"/>
</dbReference>
<dbReference type="FunFam" id="1.10.3470.10:FF:000001">
    <property type="entry name" value="Vitamin B12 ABC transporter permease BtuC"/>
    <property type="match status" value="1"/>
</dbReference>
<evidence type="ECO:0000256" key="6">
    <source>
        <dbReference type="ARBA" id="ARBA00022989"/>
    </source>
</evidence>
<dbReference type="Gene3D" id="1.10.3470.10">
    <property type="entry name" value="ABC transporter involved in vitamin B12 uptake, BtuC"/>
    <property type="match status" value="1"/>
</dbReference>
<feature type="transmembrane region" description="Helical" evidence="8">
    <location>
        <begin position="311"/>
        <end position="330"/>
    </location>
</feature>
<dbReference type="GO" id="GO:0033214">
    <property type="term" value="P:siderophore-iron import into cell"/>
    <property type="evidence" value="ECO:0007669"/>
    <property type="project" value="TreeGrafter"/>
</dbReference>
<feature type="transmembrane region" description="Helical" evidence="8">
    <location>
        <begin position="97"/>
        <end position="117"/>
    </location>
</feature>
<dbReference type="InterPro" id="IPR037294">
    <property type="entry name" value="ABC_BtuC-like"/>
</dbReference>
<dbReference type="InterPro" id="IPR000522">
    <property type="entry name" value="ABC_transptr_permease_BtuC"/>
</dbReference>
<dbReference type="PANTHER" id="PTHR30472">
    <property type="entry name" value="FERRIC ENTEROBACTIN TRANSPORT SYSTEM PERMEASE PROTEIN"/>
    <property type="match status" value="1"/>
</dbReference>
<proteinExistence type="inferred from homology"/>
<dbReference type="OrthoDB" id="9811721at2"/>
<reference evidence="9 10" key="1">
    <citation type="submission" date="2019-07" db="EMBL/GenBank/DDBJ databases">
        <authorList>
            <person name="Kim J."/>
        </authorList>
    </citation>
    <scope>NUCLEOTIDE SEQUENCE [LARGE SCALE GENOMIC DNA]</scope>
    <source>
        <strain evidence="9 10">N4</strain>
    </source>
</reference>
<dbReference type="AlphaFoldDB" id="A0A559IXQ9"/>
<evidence type="ECO:0000256" key="7">
    <source>
        <dbReference type="ARBA" id="ARBA00023136"/>
    </source>
</evidence>
<sequence>MNSLLSSDKRKAVGLIAALFLLAAAVAASILFGLQNFDMATVIQAYTSFTGSDEQLIIRTSRVPRAITAAVIGCSLAIAGTMLQAMTRNPLASPSILGVNAGAALAIVAMLYWYGAVFSFSELMWFGFIGAGLSAGIIFMIAMLGKGGMTPLKLILTGSALASFASSLNSLFMLISNATLEGALFWLTGSVSNSSMNHTLQMLPYFICAWVIAMLMSRSLNVMAMGDDVAAGLGQRSMWVKLLTMVVVVILAGGSVALAGPIGFVGIMIPHISRWLVGNDHRWLLPYSAVLGASFLLLADMSSRFLLDGKEIPVGVTTAILGVPFVVWLVRRKALGQI</sequence>
<name>A0A559IXQ9_9BACL</name>
<gene>
    <name evidence="9" type="ORF">FPZ44_04590</name>
</gene>
<feature type="transmembrane region" description="Helical" evidence="8">
    <location>
        <begin position="202"/>
        <end position="221"/>
    </location>
</feature>
<organism evidence="9 10">
    <name type="scientific">Paenibacillus agilis</name>
    <dbReference type="NCBI Taxonomy" id="3020863"/>
    <lineage>
        <taxon>Bacteria</taxon>
        <taxon>Bacillati</taxon>
        <taxon>Bacillota</taxon>
        <taxon>Bacilli</taxon>
        <taxon>Bacillales</taxon>
        <taxon>Paenibacillaceae</taxon>
        <taxon>Paenibacillus</taxon>
    </lineage>
</organism>
<dbReference type="EMBL" id="VNJK01000001">
    <property type="protein sequence ID" value="TVX92403.1"/>
    <property type="molecule type" value="Genomic_DNA"/>
</dbReference>
<dbReference type="SUPFAM" id="SSF81345">
    <property type="entry name" value="ABC transporter involved in vitamin B12 uptake, BtuC"/>
    <property type="match status" value="1"/>
</dbReference>
<evidence type="ECO:0000256" key="5">
    <source>
        <dbReference type="ARBA" id="ARBA00022692"/>
    </source>
</evidence>
<feature type="transmembrane region" description="Helical" evidence="8">
    <location>
        <begin position="242"/>
        <end position="269"/>
    </location>
</feature>
<dbReference type="GO" id="GO:0005886">
    <property type="term" value="C:plasma membrane"/>
    <property type="evidence" value="ECO:0007669"/>
    <property type="project" value="UniProtKB-SubCell"/>
</dbReference>
<feature type="transmembrane region" description="Helical" evidence="8">
    <location>
        <begin position="123"/>
        <end position="142"/>
    </location>
</feature>
<keyword evidence="6 8" id="KW-1133">Transmembrane helix</keyword>
<evidence type="ECO:0000256" key="4">
    <source>
        <dbReference type="ARBA" id="ARBA00022475"/>
    </source>
</evidence>
<keyword evidence="7 8" id="KW-0472">Membrane</keyword>
<evidence type="ECO:0000256" key="3">
    <source>
        <dbReference type="ARBA" id="ARBA00022448"/>
    </source>
</evidence>
<feature type="transmembrane region" description="Helical" evidence="8">
    <location>
        <begin position="154"/>
        <end position="175"/>
    </location>
</feature>
<dbReference type="RefSeq" id="WP_144987837.1">
    <property type="nucleotide sequence ID" value="NZ_VNJK01000001.1"/>
</dbReference>
<feature type="transmembrane region" description="Helical" evidence="8">
    <location>
        <begin position="66"/>
        <end position="85"/>
    </location>
</feature>
<dbReference type="Pfam" id="PF01032">
    <property type="entry name" value="FecCD"/>
    <property type="match status" value="1"/>
</dbReference>
<evidence type="ECO:0000256" key="2">
    <source>
        <dbReference type="ARBA" id="ARBA00007935"/>
    </source>
</evidence>
<keyword evidence="5 8" id="KW-0812">Transmembrane</keyword>
<evidence type="ECO:0000256" key="1">
    <source>
        <dbReference type="ARBA" id="ARBA00004651"/>
    </source>
</evidence>
<accession>A0A559IXQ9</accession>
<evidence type="ECO:0000313" key="9">
    <source>
        <dbReference type="EMBL" id="TVX92403.1"/>
    </source>
</evidence>
<comment type="similarity">
    <text evidence="2">Belongs to the binding-protein-dependent transport system permease family. FecCD subfamily.</text>
</comment>